<sequence length="250" mass="25709">MASARVALVTGGSRGIGFAIARQLHRDGWRVAITSRDAARAADAAAKIGGDDTVLPLAYEAPTAFSPDAAEQAAGIVAQISSQWGPVSALVNAAGVSKDSLLLRLKTEELQELLLTNLVGPIQMSKAVAKGMLQQRRGSIINIGSVVGSAGNPGQTAYSASKAGLLGATRTLAKELGNRNIRVNLVEPGFIATDMTAAMPKEAAGRVLGNVPLGRFGHPDEVAKLVAFLAGDDASYITGQCIRVDGGLIL</sequence>
<dbReference type="GO" id="GO:0030497">
    <property type="term" value="P:fatty acid elongation"/>
    <property type="evidence" value="ECO:0007669"/>
    <property type="project" value="TreeGrafter"/>
</dbReference>
<dbReference type="AlphaFoldDB" id="A0AAD5M1W2"/>
<dbReference type="SMART" id="SM00822">
    <property type="entry name" value="PKS_KR"/>
    <property type="match status" value="1"/>
</dbReference>
<feature type="domain" description="Ketoreductase" evidence="3">
    <location>
        <begin position="5"/>
        <end position="189"/>
    </location>
</feature>
<dbReference type="NCBIfam" id="NF009466">
    <property type="entry name" value="PRK12826.1-2"/>
    <property type="match status" value="1"/>
</dbReference>
<evidence type="ECO:0000313" key="5">
    <source>
        <dbReference type="Proteomes" id="UP001209570"/>
    </source>
</evidence>
<keyword evidence="2" id="KW-0560">Oxidoreductase</keyword>
<dbReference type="PRINTS" id="PR00080">
    <property type="entry name" value="SDRFAMILY"/>
</dbReference>
<dbReference type="Pfam" id="PF13561">
    <property type="entry name" value="adh_short_C2"/>
    <property type="match status" value="1"/>
</dbReference>
<evidence type="ECO:0000256" key="2">
    <source>
        <dbReference type="ARBA" id="ARBA00023002"/>
    </source>
</evidence>
<protein>
    <recommendedName>
        <fullName evidence="3">Ketoreductase domain-containing protein</fullName>
    </recommendedName>
</protein>
<dbReference type="EMBL" id="JAKCXM010000188">
    <property type="protein sequence ID" value="KAJ0399274.1"/>
    <property type="molecule type" value="Genomic_DNA"/>
</dbReference>
<name>A0AAD5M1W2_PYTIN</name>
<comment type="similarity">
    <text evidence="1">Belongs to the short-chain dehydrogenases/reductases (SDR) family.</text>
</comment>
<evidence type="ECO:0000259" key="3">
    <source>
        <dbReference type="SMART" id="SM00822"/>
    </source>
</evidence>
<comment type="caution">
    <text evidence="4">The sequence shown here is derived from an EMBL/GenBank/DDBJ whole genome shotgun (WGS) entry which is preliminary data.</text>
</comment>
<proteinExistence type="inferred from homology"/>
<evidence type="ECO:0000313" key="4">
    <source>
        <dbReference type="EMBL" id="KAJ0399274.1"/>
    </source>
</evidence>
<dbReference type="PANTHER" id="PTHR42760:SF40">
    <property type="entry name" value="3-OXOACYL-[ACYL-CARRIER-PROTEIN] REDUCTASE, CHLOROPLASTIC"/>
    <property type="match status" value="1"/>
</dbReference>
<organism evidence="4 5">
    <name type="scientific">Pythium insidiosum</name>
    <name type="common">Pythiosis disease agent</name>
    <dbReference type="NCBI Taxonomy" id="114742"/>
    <lineage>
        <taxon>Eukaryota</taxon>
        <taxon>Sar</taxon>
        <taxon>Stramenopiles</taxon>
        <taxon>Oomycota</taxon>
        <taxon>Peronosporomycetes</taxon>
        <taxon>Pythiales</taxon>
        <taxon>Pythiaceae</taxon>
        <taxon>Pythium</taxon>
    </lineage>
</organism>
<dbReference type="PANTHER" id="PTHR42760">
    <property type="entry name" value="SHORT-CHAIN DEHYDROGENASES/REDUCTASES FAMILY MEMBER"/>
    <property type="match status" value="1"/>
</dbReference>
<dbReference type="InterPro" id="IPR002347">
    <property type="entry name" value="SDR_fam"/>
</dbReference>
<accession>A0AAD5M1W2</accession>
<dbReference type="Proteomes" id="UP001209570">
    <property type="component" value="Unassembled WGS sequence"/>
</dbReference>
<dbReference type="GO" id="GO:0016616">
    <property type="term" value="F:oxidoreductase activity, acting on the CH-OH group of donors, NAD or NADP as acceptor"/>
    <property type="evidence" value="ECO:0007669"/>
    <property type="project" value="UniProtKB-ARBA"/>
</dbReference>
<dbReference type="Gene3D" id="3.40.50.720">
    <property type="entry name" value="NAD(P)-binding Rossmann-like Domain"/>
    <property type="match status" value="1"/>
</dbReference>
<evidence type="ECO:0000256" key="1">
    <source>
        <dbReference type="ARBA" id="ARBA00006484"/>
    </source>
</evidence>
<dbReference type="SUPFAM" id="SSF51735">
    <property type="entry name" value="NAD(P)-binding Rossmann-fold domains"/>
    <property type="match status" value="1"/>
</dbReference>
<dbReference type="PRINTS" id="PR00081">
    <property type="entry name" value="GDHRDH"/>
</dbReference>
<dbReference type="FunFam" id="3.40.50.720:FF:000173">
    <property type="entry name" value="3-oxoacyl-[acyl-carrier protein] reductase"/>
    <property type="match status" value="1"/>
</dbReference>
<reference evidence="4" key="1">
    <citation type="submission" date="2021-12" db="EMBL/GenBank/DDBJ databases">
        <title>Prjna785345.</title>
        <authorList>
            <person name="Rujirawat T."/>
            <person name="Krajaejun T."/>
        </authorList>
    </citation>
    <scope>NUCLEOTIDE SEQUENCE</scope>
    <source>
        <strain evidence="4">Pi057C3</strain>
    </source>
</reference>
<dbReference type="InterPro" id="IPR036291">
    <property type="entry name" value="NAD(P)-bd_dom_sf"/>
</dbReference>
<gene>
    <name evidence="4" type="ORF">P43SY_001858</name>
</gene>
<dbReference type="InterPro" id="IPR057326">
    <property type="entry name" value="KR_dom"/>
</dbReference>
<keyword evidence="5" id="KW-1185">Reference proteome</keyword>